<evidence type="ECO:0000313" key="2">
    <source>
        <dbReference type="EMBL" id="AAQ73280.1"/>
    </source>
</evidence>
<sequence>MAEGGKDMRWMTNGLTSPKNIRRNSPRFRYNYYDYLTSLQKTKAQIRELNTKPEIHRVVLSHLSYHRLSRKSFCFISIFDRLLHGSVP</sequence>
<dbReference type="RefSeq" id="NP_944485.1">
    <property type="nucleotide sequence ID" value="NC_005265.1"/>
</dbReference>
<evidence type="ECO:0000256" key="1">
    <source>
        <dbReference type="SAM" id="MobiDB-lite"/>
    </source>
</evidence>
<evidence type="ECO:0000313" key="3">
    <source>
        <dbReference type="Proteomes" id="UP000000735"/>
    </source>
</evidence>
<organismHost>
    <name type="scientific">Saccharolobus islandicus</name>
    <name type="common">Sulfolobus islandicus</name>
    <dbReference type="NCBI Taxonomy" id="43080"/>
</organismHost>
<organism evidence="2 3">
    <name type="scientific">Sulfolobus virus-like particle SSV2</name>
    <dbReference type="NCBI Taxonomy" id="244590"/>
    <lineage>
        <taxon>Viruses</taxon>
        <taxon>Viruses incertae sedis</taxon>
        <taxon>Fuselloviridae</taxon>
        <taxon>Alphafusellovirus</taxon>
        <taxon>Alphafusellovirus reykjanesense</taxon>
    </lineage>
</organism>
<name>Q6UG60_SSV2</name>
<feature type="region of interest" description="Disordered" evidence="1">
    <location>
        <begin position="1"/>
        <end position="22"/>
    </location>
</feature>
<accession>Q6UG60</accession>
<dbReference type="OrthoDB" id="25181at10239"/>
<dbReference type="GeneID" id="2658365"/>
<proteinExistence type="predicted"/>
<dbReference type="Proteomes" id="UP000000735">
    <property type="component" value="Segment"/>
</dbReference>
<dbReference type="EMBL" id="AY370762">
    <property type="protein sequence ID" value="AAQ73280.1"/>
    <property type="molecule type" value="Genomic_DNA"/>
</dbReference>
<reference evidence="2 3" key="1">
    <citation type="journal article" date="2003" name="Res. Microbiol.">
        <title>Relationships between fuselloviruses infecting the extremely thermophilic archaeon Sulfolobus: SSV1 and SSV2.</title>
        <authorList>
            <person name="Stedman K.M."/>
            <person name="She Q."/>
            <person name="Phan H."/>
            <person name="Arnold H.P."/>
            <person name="Holz I."/>
            <person name="Garrett R.A."/>
            <person name="Zillig W."/>
        </authorList>
    </citation>
    <scope>NUCLEOTIDE SEQUENCE</scope>
</reference>
<protein>
    <submittedName>
        <fullName evidence="2">ORF 88c</fullName>
    </submittedName>
</protein>
<keyword evidence="3" id="KW-1185">Reference proteome</keyword>
<dbReference type="KEGG" id="vg:2658365"/>